<evidence type="ECO:0000313" key="3">
    <source>
        <dbReference type="EMBL" id="MBP2471802.1"/>
    </source>
</evidence>
<feature type="domain" description="Peptidase S9A N-terminal" evidence="2">
    <location>
        <begin position="48"/>
        <end position="141"/>
    </location>
</feature>
<dbReference type="SUPFAM" id="SSF50993">
    <property type="entry name" value="Peptidase/esterase 'gauge' domain"/>
    <property type="match status" value="1"/>
</dbReference>
<evidence type="ECO:0000259" key="2">
    <source>
        <dbReference type="Pfam" id="PF02897"/>
    </source>
</evidence>
<feature type="region of interest" description="Disordered" evidence="1">
    <location>
        <begin position="176"/>
        <end position="211"/>
    </location>
</feature>
<proteinExistence type="predicted"/>
<dbReference type="EMBL" id="JAGIOO010000001">
    <property type="protein sequence ID" value="MBP2471802.1"/>
    <property type="molecule type" value="Genomic_DNA"/>
</dbReference>
<reference evidence="3 4" key="1">
    <citation type="submission" date="2021-03" db="EMBL/GenBank/DDBJ databases">
        <title>Sequencing the genomes of 1000 actinobacteria strains.</title>
        <authorList>
            <person name="Klenk H.-P."/>
        </authorList>
    </citation>
    <scope>NUCLEOTIDE SEQUENCE [LARGE SCALE GENOMIC DNA]</scope>
    <source>
        <strain evidence="3 4">DSM 44580</strain>
    </source>
</reference>
<keyword evidence="4" id="KW-1185">Reference proteome</keyword>
<feature type="compositionally biased region" description="Low complexity" evidence="1">
    <location>
        <begin position="181"/>
        <end position="211"/>
    </location>
</feature>
<name>A0ABS5A5D6_9PSEU</name>
<protein>
    <recommendedName>
        <fullName evidence="2">Peptidase S9A N-terminal domain-containing protein</fullName>
    </recommendedName>
</protein>
<comment type="caution">
    <text evidence="3">The sequence shown here is derived from an EMBL/GenBank/DDBJ whole genome shotgun (WGS) entry which is preliminary data.</text>
</comment>
<evidence type="ECO:0000256" key="1">
    <source>
        <dbReference type="SAM" id="MobiDB-lite"/>
    </source>
</evidence>
<gene>
    <name evidence="3" type="ORF">JOF53_000674</name>
</gene>
<evidence type="ECO:0000313" key="4">
    <source>
        <dbReference type="Proteomes" id="UP001519363"/>
    </source>
</evidence>
<dbReference type="Proteomes" id="UP001519363">
    <property type="component" value="Unassembled WGS sequence"/>
</dbReference>
<dbReference type="Pfam" id="PF02897">
    <property type="entry name" value="Peptidase_S9_N"/>
    <property type="match status" value="1"/>
</dbReference>
<accession>A0ABS5A5D6</accession>
<dbReference type="RefSeq" id="WP_209706294.1">
    <property type="nucleotide sequence ID" value="NZ_JAGIOO010000001.1"/>
</dbReference>
<dbReference type="InterPro" id="IPR023302">
    <property type="entry name" value="Pept_S9A_N"/>
</dbReference>
<sequence length="220" mass="23793">MVVSTDGRRAVTVQRILAPIPLAVADLDGSAELSWRPFITDPSIGGLYGHLVGDEWIAISDLDAPRGRLVRIALDNPAPADPSTWTELVPESEVALRSFTPVGEHLYLVGLDNTYSQVRIFTLDGHLTGHLPLPGRGAVAELPFPMMALCPSGRADEYVFGFSTLTTSNGYYRHRPGGALSRSWPRPSGPSRTRLSRTAGPPRRTARASRTTWSGVGMCC</sequence>
<organism evidence="3 4">
    <name type="scientific">Crossiella equi</name>
    <dbReference type="NCBI Taxonomy" id="130796"/>
    <lineage>
        <taxon>Bacteria</taxon>
        <taxon>Bacillati</taxon>
        <taxon>Actinomycetota</taxon>
        <taxon>Actinomycetes</taxon>
        <taxon>Pseudonocardiales</taxon>
        <taxon>Pseudonocardiaceae</taxon>
        <taxon>Crossiella</taxon>
    </lineage>
</organism>
<dbReference type="Gene3D" id="2.130.10.120">
    <property type="entry name" value="Prolyl oligopeptidase, N-terminal domain"/>
    <property type="match status" value="1"/>
</dbReference>